<dbReference type="EMBL" id="CACQ02008646">
    <property type="protein sequence ID" value="CCF46388.1"/>
    <property type="molecule type" value="Genomic_DNA"/>
</dbReference>
<accession>H1W1M5</accession>
<proteinExistence type="predicted"/>
<dbReference type="eggNOG" id="KOG0631">
    <property type="taxonomic scope" value="Eukaryota"/>
</dbReference>
<feature type="region of interest" description="Disordered" evidence="1">
    <location>
        <begin position="79"/>
        <end position="122"/>
    </location>
</feature>
<evidence type="ECO:0000256" key="1">
    <source>
        <dbReference type="SAM" id="MobiDB-lite"/>
    </source>
</evidence>
<dbReference type="HOGENOM" id="CLU_2026575_0_0_1"/>
<name>H1W1M5_COLHI</name>
<evidence type="ECO:0000313" key="3">
    <source>
        <dbReference type="Proteomes" id="UP000007174"/>
    </source>
</evidence>
<dbReference type="STRING" id="759273.H1W1M5"/>
<evidence type="ECO:0000313" key="2">
    <source>
        <dbReference type="EMBL" id="CCF46388.1"/>
    </source>
</evidence>
<dbReference type="VEuPathDB" id="FungiDB:CH63R_11484"/>
<dbReference type="AlphaFoldDB" id="H1W1M5"/>
<dbReference type="Proteomes" id="UP000007174">
    <property type="component" value="Unassembled WGS sequence"/>
</dbReference>
<sequence length="122" mass="13457">MVPADKVAAVTEAWEREYYSKRELTAEQREGAVVVSRPGSGSAAYLLKDGGLEKTTRKHFAGPDRPQATALALQDMTWSPSRNLESSPTVTSGHNWGSQQTEKRKAIDDDAVRSGWYVPRAH</sequence>
<protein>
    <submittedName>
        <fullName evidence="2">Uncharacterized protein</fullName>
    </submittedName>
</protein>
<feature type="compositionally biased region" description="Basic and acidic residues" evidence="1">
    <location>
        <begin position="101"/>
        <end position="112"/>
    </location>
</feature>
<organism evidence="2 3">
    <name type="scientific">Colletotrichum higginsianum (strain IMI 349063)</name>
    <name type="common">Crucifer anthracnose fungus</name>
    <dbReference type="NCBI Taxonomy" id="759273"/>
    <lineage>
        <taxon>Eukaryota</taxon>
        <taxon>Fungi</taxon>
        <taxon>Dikarya</taxon>
        <taxon>Ascomycota</taxon>
        <taxon>Pezizomycotina</taxon>
        <taxon>Sordariomycetes</taxon>
        <taxon>Hypocreomycetidae</taxon>
        <taxon>Glomerellales</taxon>
        <taxon>Glomerellaceae</taxon>
        <taxon>Colletotrichum</taxon>
        <taxon>Colletotrichum destructivum species complex</taxon>
    </lineage>
</organism>
<gene>
    <name evidence="2" type="ORF">CH063_15156</name>
</gene>
<feature type="compositionally biased region" description="Polar residues" evidence="1">
    <location>
        <begin position="79"/>
        <end position="100"/>
    </location>
</feature>
<reference evidence="3" key="1">
    <citation type="journal article" date="2012" name="Nat. Genet.">
        <title>Lifestyle transitions in plant pathogenic Colletotrichum fungi deciphered by genome and transcriptome analyses.</title>
        <authorList>
            <person name="O'Connell R.J."/>
            <person name="Thon M.R."/>
            <person name="Hacquard S."/>
            <person name="Amyotte S.G."/>
            <person name="Kleemann J."/>
            <person name="Torres M.F."/>
            <person name="Damm U."/>
            <person name="Buiate E.A."/>
            <person name="Epstein L."/>
            <person name="Alkan N."/>
            <person name="Altmueller J."/>
            <person name="Alvarado-Balderrama L."/>
            <person name="Bauser C.A."/>
            <person name="Becker C."/>
            <person name="Birren B.W."/>
            <person name="Chen Z."/>
            <person name="Choi J."/>
            <person name="Crouch J.A."/>
            <person name="Duvick J.P."/>
            <person name="Farman M.A."/>
            <person name="Gan P."/>
            <person name="Heiman D."/>
            <person name="Henrissat B."/>
            <person name="Howard R.J."/>
            <person name="Kabbage M."/>
            <person name="Koch C."/>
            <person name="Kracher B."/>
            <person name="Kubo Y."/>
            <person name="Law A.D."/>
            <person name="Lebrun M.-H."/>
            <person name="Lee Y.-H."/>
            <person name="Miyara I."/>
            <person name="Moore N."/>
            <person name="Neumann U."/>
            <person name="Nordstroem K."/>
            <person name="Panaccione D.G."/>
            <person name="Panstruga R."/>
            <person name="Place M."/>
            <person name="Proctor R.H."/>
            <person name="Prusky D."/>
            <person name="Rech G."/>
            <person name="Reinhardt R."/>
            <person name="Rollins J.A."/>
            <person name="Rounsley S."/>
            <person name="Schardl C.L."/>
            <person name="Schwartz D.C."/>
            <person name="Shenoy N."/>
            <person name="Shirasu K."/>
            <person name="Sikhakolli U.R."/>
            <person name="Stueber K."/>
            <person name="Sukno S.A."/>
            <person name="Sweigard J.A."/>
            <person name="Takano Y."/>
            <person name="Takahara H."/>
            <person name="Trail F."/>
            <person name="van der Does H.C."/>
            <person name="Voll L.M."/>
            <person name="Will I."/>
            <person name="Young S."/>
            <person name="Zeng Q."/>
            <person name="Zhang J."/>
            <person name="Zhou S."/>
            <person name="Dickman M.B."/>
            <person name="Schulze-Lefert P."/>
            <person name="Ver Loren van Themaat E."/>
            <person name="Ma L.-J."/>
            <person name="Vaillancourt L.J."/>
        </authorList>
    </citation>
    <scope>NUCLEOTIDE SEQUENCE [LARGE SCALE GENOMIC DNA]</scope>
    <source>
        <strain evidence="3">IMI 349063</strain>
    </source>
</reference>